<dbReference type="EMBL" id="JMQA01000047">
    <property type="protein sequence ID" value="KFM94322.1"/>
    <property type="molecule type" value="Genomic_DNA"/>
</dbReference>
<dbReference type="AlphaFoldDB" id="A0A090Y919"/>
<dbReference type="RefSeq" id="WP_036618928.1">
    <property type="nucleotide sequence ID" value="NZ_CP086393.1"/>
</dbReference>
<dbReference type="SUPFAM" id="SSF55383">
    <property type="entry name" value="Copper amine oxidase, domain N"/>
    <property type="match status" value="1"/>
</dbReference>
<dbReference type="InterPro" id="IPR036582">
    <property type="entry name" value="Mao_N_sf"/>
</dbReference>
<dbReference type="Gene3D" id="3.30.457.10">
    <property type="entry name" value="Copper amine oxidase-like, N-terminal domain"/>
    <property type="match status" value="1"/>
</dbReference>
<name>A0A090Y919_PAEMA</name>
<dbReference type="InterPro" id="IPR012854">
    <property type="entry name" value="Cu_amine_oxidase-like_N"/>
</dbReference>
<feature type="domain" description="Copper amine oxidase-like N-terminal" evidence="1">
    <location>
        <begin position="6"/>
        <end position="83"/>
    </location>
</feature>
<dbReference type="GeneID" id="77010848"/>
<dbReference type="Pfam" id="PF07833">
    <property type="entry name" value="Cu_amine_oxidN1"/>
    <property type="match status" value="1"/>
</dbReference>
<dbReference type="OrthoDB" id="27389at2"/>
<dbReference type="Proteomes" id="UP000029278">
    <property type="component" value="Unassembled WGS sequence"/>
</dbReference>
<evidence type="ECO:0000313" key="3">
    <source>
        <dbReference type="Proteomes" id="UP000029278"/>
    </source>
</evidence>
<gene>
    <name evidence="2" type="ORF">DJ90_1484</name>
</gene>
<dbReference type="PATRIC" id="fig|44252.3.peg.5762"/>
<protein>
    <recommendedName>
        <fullName evidence="1">Copper amine oxidase-like N-terminal domain-containing protein</fullName>
    </recommendedName>
</protein>
<sequence>MGIQRGVTPKWDVSTRSVIAEKGETKIVLNSVSGSATVNGKAIVSEQRPVFAGNDSVYVPLRLILETLGAKVEWFADDYTVRIAF</sequence>
<comment type="caution">
    <text evidence="2">The sequence shown here is derived from an EMBL/GenBank/DDBJ whole genome shotgun (WGS) entry which is preliminary data.</text>
</comment>
<keyword evidence="3" id="KW-1185">Reference proteome</keyword>
<organism evidence="2 3">
    <name type="scientific">Paenibacillus macerans</name>
    <name type="common">Bacillus macerans</name>
    <dbReference type="NCBI Taxonomy" id="44252"/>
    <lineage>
        <taxon>Bacteria</taxon>
        <taxon>Bacillati</taxon>
        <taxon>Bacillota</taxon>
        <taxon>Bacilli</taxon>
        <taxon>Bacillales</taxon>
        <taxon>Paenibacillaceae</taxon>
        <taxon>Paenibacillus</taxon>
    </lineage>
</organism>
<reference evidence="2 3" key="1">
    <citation type="submission" date="2014-04" db="EMBL/GenBank/DDBJ databases">
        <authorList>
            <person name="Bishop-Lilly K.A."/>
            <person name="Broomall S.M."/>
            <person name="Chain P.S."/>
            <person name="Chertkov O."/>
            <person name="Coyne S.R."/>
            <person name="Daligault H.E."/>
            <person name="Davenport K.W."/>
            <person name="Erkkila T."/>
            <person name="Frey K.G."/>
            <person name="Gibbons H.S."/>
            <person name="Gu W."/>
            <person name="Jaissle J."/>
            <person name="Johnson S.L."/>
            <person name="Koroleva G.I."/>
            <person name="Ladner J.T."/>
            <person name="Lo C.-C."/>
            <person name="Minogue T.D."/>
            <person name="Munk C."/>
            <person name="Palacios G.F."/>
            <person name="Redden C.L."/>
            <person name="Rosenzweig C.N."/>
            <person name="Scholz M.B."/>
            <person name="Teshima H."/>
            <person name="Xu Y."/>
        </authorList>
    </citation>
    <scope>NUCLEOTIDE SEQUENCE [LARGE SCALE GENOMIC DNA]</scope>
    <source>
        <strain evidence="2 3">8244</strain>
    </source>
</reference>
<evidence type="ECO:0000313" key="2">
    <source>
        <dbReference type="EMBL" id="KFM94322.1"/>
    </source>
</evidence>
<proteinExistence type="predicted"/>
<evidence type="ECO:0000259" key="1">
    <source>
        <dbReference type="Pfam" id="PF07833"/>
    </source>
</evidence>
<dbReference type="STRING" id="44252.DJ90_1484"/>
<dbReference type="HOGENOM" id="CLU_2509534_0_0_9"/>
<accession>A0A090Y919</accession>